<dbReference type="AlphaFoldDB" id="A0A2P7AVZ8"/>
<sequence>MNTRTLALATWSKTIARFVLERGLLWLRHSPRAKALVLRSLRAIPALQRRLFTFAQSRGSGLSAGWTLEPEQTTLDEWQRLLDDRAES</sequence>
<dbReference type="Proteomes" id="UP000241158">
    <property type="component" value="Unassembled WGS sequence"/>
</dbReference>
<organism evidence="1 2">
    <name type="scientific">Phyllobacterium endophyticum</name>
    <dbReference type="NCBI Taxonomy" id="1149773"/>
    <lineage>
        <taxon>Bacteria</taxon>
        <taxon>Pseudomonadati</taxon>
        <taxon>Pseudomonadota</taxon>
        <taxon>Alphaproteobacteria</taxon>
        <taxon>Hyphomicrobiales</taxon>
        <taxon>Phyllobacteriaceae</taxon>
        <taxon>Phyllobacterium</taxon>
    </lineage>
</organism>
<gene>
    <name evidence="1" type="ORF">CU100_12350</name>
</gene>
<evidence type="ECO:0000313" key="1">
    <source>
        <dbReference type="EMBL" id="PSH58390.1"/>
    </source>
</evidence>
<reference evidence="2" key="1">
    <citation type="submission" date="2017-11" db="EMBL/GenBank/DDBJ databases">
        <authorList>
            <person name="Kuznetsova I."/>
            <person name="Sazanova A."/>
            <person name="Chirak E."/>
            <person name="Safronova V."/>
            <person name="Willems A."/>
        </authorList>
    </citation>
    <scope>NUCLEOTIDE SEQUENCE [LARGE SCALE GENOMIC DNA]</scope>
    <source>
        <strain evidence="2">PEPV15</strain>
    </source>
</reference>
<accession>A0A2P7AVZ8</accession>
<dbReference type="EMBL" id="PGGN01000002">
    <property type="protein sequence ID" value="PSH58390.1"/>
    <property type="molecule type" value="Genomic_DNA"/>
</dbReference>
<protein>
    <submittedName>
        <fullName evidence="1">Uncharacterized protein</fullName>
    </submittedName>
</protein>
<comment type="caution">
    <text evidence="1">The sequence shown here is derived from an EMBL/GenBank/DDBJ whole genome shotgun (WGS) entry which is preliminary data.</text>
</comment>
<name>A0A2P7AVZ8_9HYPH</name>
<evidence type="ECO:0000313" key="2">
    <source>
        <dbReference type="Proteomes" id="UP000241158"/>
    </source>
</evidence>
<proteinExistence type="predicted"/>
<dbReference type="RefSeq" id="WP_106716832.1">
    <property type="nucleotide sequence ID" value="NZ_JACHXT010000001.1"/>
</dbReference>
<keyword evidence="2" id="KW-1185">Reference proteome</keyword>